<dbReference type="Proteomes" id="UP000196027">
    <property type="component" value="Chromosome"/>
</dbReference>
<keyword evidence="2" id="KW-1185">Reference proteome</keyword>
<dbReference type="RefSeq" id="WP_087462830.1">
    <property type="nucleotide sequence ID" value="NZ_CP021425.1"/>
</dbReference>
<gene>
    <name evidence="1" type="ORF">OLMES_3984</name>
</gene>
<dbReference type="KEGG" id="ome:OLMES_3984"/>
<dbReference type="AlphaFoldDB" id="A0A1Y0IF51"/>
<dbReference type="EMBL" id="CP021425">
    <property type="protein sequence ID" value="ARU58003.1"/>
    <property type="molecule type" value="Genomic_DNA"/>
</dbReference>
<proteinExistence type="predicted"/>
<name>A0A1Y0IF51_9GAMM</name>
<evidence type="ECO:0000313" key="2">
    <source>
        <dbReference type="Proteomes" id="UP000196027"/>
    </source>
</evidence>
<evidence type="ECO:0000313" key="1">
    <source>
        <dbReference type="EMBL" id="ARU58003.1"/>
    </source>
</evidence>
<reference evidence="1 2" key="1">
    <citation type="submission" date="2017-05" db="EMBL/GenBank/DDBJ databases">
        <title>Genomic insights into alkan degradation activity of Oleiphilus messinensis.</title>
        <authorList>
            <person name="Kozyavkin S.A."/>
            <person name="Slesarev A.I."/>
            <person name="Golyshin P.N."/>
            <person name="Korzhenkov A."/>
            <person name="Golyshina O.N."/>
            <person name="Toshchakov S.V."/>
        </authorList>
    </citation>
    <scope>NUCLEOTIDE SEQUENCE [LARGE SCALE GENOMIC DNA]</scope>
    <source>
        <strain evidence="1 2">ME102</strain>
    </source>
</reference>
<sequence>MFKFATIVLLSLCIVACTEDKRESQLMPLFDDLVSKHEVVTIEFEHELKEFSERSVQEQEMGRLMMSGKLSDAQKEKMQLVISEGQAQLARMIDASNAVIESTTNIMSLMSSIYGMCGHHELRDKISSFITLLQTKYEEKKDIDTIYWNSLWAYEDDFKDLETDHECAEFLKSKDNIDNFISETIEKMSKVGA</sequence>
<evidence type="ECO:0008006" key="3">
    <source>
        <dbReference type="Google" id="ProtNLM"/>
    </source>
</evidence>
<protein>
    <recommendedName>
        <fullName evidence="3">Lipoprotein</fullName>
    </recommendedName>
</protein>
<accession>A0A1Y0IF51</accession>
<organism evidence="1 2">
    <name type="scientific">Oleiphilus messinensis</name>
    <dbReference type="NCBI Taxonomy" id="141451"/>
    <lineage>
        <taxon>Bacteria</taxon>
        <taxon>Pseudomonadati</taxon>
        <taxon>Pseudomonadota</taxon>
        <taxon>Gammaproteobacteria</taxon>
        <taxon>Oceanospirillales</taxon>
        <taxon>Oleiphilaceae</taxon>
        <taxon>Oleiphilus</taxon>
    </lineage>
</organism>